<dbReference type="Proteomes" id="UP001161247">
    <property type="component" value="Chromosome 1"/>
</dbReference>
<keyword evidence="3" id="KW-1185">Reference proteome</keyword>
<evidence type="ECO:0000313" key="2">
    <source>
        <dbReference type="EMBL" id="CAI9088318.1"/>
    </source>
</evidence>
<accession>A0AAV1C127</accession>
<feature type="region of interest" description="Disordered" evidence="1">
    <location>
        <begin position="169"/>
        <end position="192"/>
    </location>
</feature>
<name>A0AAV1C127_OLDCO</name>
<dbReference type="InterPro" id="IPR040256">
    <property type="entry name" value="At4g02000-like"/>
</dbReference>
<protein>
    <submittedName>
        <fullName evidence="2">OLC1v1022621C1</fullName>
    </submittedName>
</protein>
<gene>
    <name evidence="2" type="ORF">OLC1_LOCUS920</name>
</gene>
<dbReference type="PANTHER" id="PTHR31286:SF99">
    <property type="entry name" value="DUF4283 DOMAIN-CONTAINING PROTEIN"/>
    <property type="match status" value="1"/>
</dbReference>
<evidence type="ECO:0000256" key="1">
    <source>
        <dbReference type="SAM" id="MobiDB-lite"/>
    </source>
</evidence>
<reference evidence="2" key="1">
    <citation type="submission" date="2023-03" db="EMBL/GenBank/DDBJ databases">
        <authorList>
            <person name="Julca I."/>
        </authorList>
    </citation>
    <scope>NUCLEOTIDE SEQUENCE</scope>
</reference>
<dbReference type="AlphaFoldDB" id="A0AAV1C127"/>
<sequence length="192" mass="20941">MSHGKFTRLAVLLDLSKPLCVQFTIHVKVQRVEYECLPEICFQYGKYGHCSAGCLDRVPNAPQTKAGGSTVLVASSDGCTRRAAGEPSEKMEFGPSMQVPQKETISYKRDKGTTSQPTKVNFGVLSNDNDGNLNFNFGVQKDVNQRVRRSMPSAEEGLGTKVWKDAGSNIGVGWSVGQTGRRVGPKNQTKVE</sequence>
<organism evidence="2 3">
    <name type="scientific">Oldenlandia corymbosa var. corymbosa</name>
    <dbReference type="NCBI Taxonomy" id="529605"/>
    <lineage>
        <taxon>Eukaryota</taxon>
        <taxon>Viridiplantae</taxon>
        <taxon>Streptophyta</taxon>
        <taxon>Embryophyta</taxon>
        <taxon>Tracheophyta</taxon>
        <taxon>Spermatophyta</taxon>
        <taxon>Magnoliopsida</taxon>
        <taxon>eudicotyledons</taxon>
        <taxon>Gunneridae</taxon>
        <taxon>Pentapetalae</taxon>
        <taxon>asterids</taxon>
        <taxon>lamiids</taxon>
        <taxon>Gentianales</taxon>
        <taxon>Rubiaceae</taxon>
        <taxon>Rubioideae</taxon>
        <taxon>Spermacoceae</taxon>
        <taxon>Hedyotis-Oldenlandia complex</taxon>
        <taxon>Oldenlandia</taxon>
    </lineage>
</organism>
<evidence type="ECO:0000313" key="3">
    <source>
        <dbReference type="Proteomes" id="UP001161247"/>
    </source>
</evidence>
<proteinExistence type="predicted"/>
<dbReference type="PANTHER" id="PTHR31286">
    <property type="entry name" value="GLYCINE-RICH CELL WALL STRUCTURAL PROTEIN 1.8-LIKE"/>
    <property type="match status" value="1"/>
</dbReference>
<dbReference type="EMBL" id="OX459118">
    <property type="protein sequence ID" value="CAI9088318.1"/>
    <property type="molecule type" value="Genomic_DNA"/>
</dbReference>